<dbReference type="EMBL" id="MLJW01000697">
    <property type="protein sequence ID" value="OIQ83498.1"/>
    <property type="molecule type" value="Genomic_DNA"/>
</dbReference>
<dbReference type="InterPro" id="IPR025906">
    <property type="entry name" value="YjfB_motility"/>
</dbReference>
<dbReference type="AlphaFoldDB" id="A0A1J5QJN1"/>
<sequence length="64" mass="6508">MDASSISNAAGTLAALQRVNDVQMTVLKKALDVQAQGAVTLIDALPQPAASLPANLGRHVNTVA</sequence>
<name>A0A1J5QJN1_9ZZZZ</name>
<dbReference type="Pfam" id="PF14070">
    <property type="entry name" value="YjfB_motility"/>
    <property type="match status" value="1"/>
</dbReference>
<accession>A0A1J5QJN1</accession>
<evidence type="ECO:0008006" key="2">
    <source>
        <dbReference type="Google" id="ProtNLM"/>
    </source>
</evidence>
<reference evidence="1" key="1">
    <citation type="submission" date="2016-10" db="EMBL/GenBank/DDBJ databases">
        <title>Sequence of Gallionella enrichment culture.</title>
        <authorList>
            <person name="Poehlein A."/>
            <person name="Muehling M."/>
            <person name="Daniel R."/>
        </authorList>
    </citation>
    <scope>NUCLEOTIDE SEQUENCE</scope>
</reference>
<proteinExistence type="predicted"/>
<comment type="caution">
    <text evidence="1">The sequence shown here is derived from an EMBL/GenBank/DDBJ whole genome shotgun (WGS) entry which is preliminary data.</text>
</comment>
<evidence type="ECO:0000313" key="1">
    <source>
        <dbReference type="EMBL" id="OIQ83498.1"/>
    </source>
</evidence>
<gene>
    <name evidence="1" type="ORF">GALL_346920</name>
</gene>
<protein>
    <recommendedName>
        <fullName evidence="2">Motility protein</fullName>
    </recommendedName>
</protein>
<organism evidence="1">
    <name type="scientific">mine drainage metagenome</name>
    <dbReference type="NCBI Taxonomy" id="410659"/>
    <lineage>
        <taxon>unclassified sequences</taxon>
        <taxon>metagenomes</taxon>
        <taxon>ecological metagenomes</taxon>
    </lineage>
</organism>